<dbReference type="SUPFAM" id="SSF54980">
    <property type="entry name" value="EF-G C-terminal domain-like"/>
    <property type="match status" value="2"/>
</dbReference>
<dbReference type="InterPro" id="IPR031157">
    <property type="entry name" value="G_TR_CS"/>
</dbReference>
<dbReference type="Pfam" id="PF00009">
    <property type="entry name" value="GTP_EFTU"/>
    <property type="match status" value="1"/>
</dbReference>
<protein>
    <recommendedName>
        <fullName evidence="1">Elongation factor 2</fullName>
    </recommendedName>
</protein>
<dbReference type="NCBIfam" id="TIGR00231">
    <property type="entry name" value="small_GTP"/>
    <property type="match status" value="1"/>
</dbReference>
<name>A0A2C5XET5_9PEZI</name>
<keyword evidence="2" id="KW-0547">Nucleotide-binding</keyword>
<dbReference type="PANTHER" id="PTHR43261:SF1">
    <property type="entry name" value="RIBOSOME-RELEASING FACTOR 2, MITOCHONDRIAL"/>
    <property type="match status" value="1"/>
</dbReference>
<dbReference type="SUPFAM" id="SSF54211">
    <property type="entry name" value="Ribosomal protein S5 domain 2-like"/>
    <property type="match status" value="1"/>
</dbReference>
<dbReference type="GO" id="GO:0032790">
    <property type="term" value="P:ribosome disassembly"/>
    <property type="evidence" value="ECO:0007669"/>
    <property type="project" value="TreeGrafter"/>
</dbReference>
<evidence type="ECO:0000256" key="5">
    <source>
        <dbReference type="ARBA" id="ARBA00023134"/>
    </source>
</evidence>
<dbReference type="PROSITE" id="PS51722">
    <property type="entry name" value="G_TR_2"/>
    <property type="match status" value="1"/>
</dbReference>
<dbReference type="InterPro" id="IPR014721">
    <property type="entry name" value="Ribsml_uS5_D2-typ_fold_subgr"/>
</dbReference>
<dbReference type="Gene3D" id="2.40.30.10">
    <property type="entry name" value="Translation factors"/>
    <property type="match status" value="1"/>
</dbReference>
<dbReference type="InterPro" id="IPR035647">
    <property type="entry name" value="EFG_III/V"/>
</dbReference>
<dbReference type="Gene3D" id="3.30.70.240">
    <property type="match status" value="1"/>
</dbReference>
<dbReference type="Gene3D" id="3.40.50.300">
    <property type="entry name" value="P-loop containing nucleotide triphosphate hydrolases"/>
    <property type="match status" value="1"/>
</dbReference>
<gene>
    <name evidence="8" type="primary">mef2</name>
    <name evidence="8" type="ORF">CFIMG_001091RA</name>
</gene>
<dbReference type="InterPro" id="IPR027417">
    <property type="entry name" value="P-loop_NTPase"/>
</dbReference>
<feature type="domain" description="Tr-type G" evidence="7">
    <location>
        <begin position="53"/>
        <end position="362"/>
    </location>
</feature>
<dbReference type="InterPro" id="IPR041095">
    <property type="entry name" value="EFG_II"/>
</dbReference>
<dbReference type="GO" id="GO:0032543">
    <property type="term" value="P:mitochondrial translation"/>
    <property type="evidence" value="ECO:0007669"/>
    <property type="project" value="TreeGrafter"/>
</dbReference>
<dbReference type="FunFam" id="3.40.50.300:FF:000514">
    <property type="entry name" value="Ribosome-releasing factor 2, mitochondrial"/>
    <property type="match status" value="1"/>
</dbReference>
<keyword evidence="4" id="KW-0496">Mitochondrion</keyword>
<dbReference type="AlphaFoldDB" id="A0A2C5XET5"/>
<dbReference type="EMBL" id="APWK03000012">
    <property type="protein sequence ID" value="PHH55307.1"/>
    <property type="molecule type" value="Genomic_DNA"/>
</dbReference>
<dbReference type="STRING" id="1035309.A0A2C5XET5"/>
<dbReference type="Proteomes" id="UP000222788">
    <property type="component" value="Unassembled WGS sequence"/>
</dbReference>
<dbReference type="GO" id="GO:0005525">
    <property type="term" value="F:GTP binding"/>
    <property type="evidence" value="ECO:0007669"/>
    <property type="project" value="UniProtKB-KW"/>
</dbReference>
<evidence type="ECO:0000259" key="7">
    <source>
        <dbReference type="PROSITE" id="PS51722"/>
    </source>
</evidence>
<evidence type="ECO:0000256" key="1">
    <source>
        <dbReference type="ARBA" id="ARBA00017891"/>
    </source>
</evidence>
<reference evidence="8 9" key="1">
    <citation type="journal article" date="2013" name="Fungal Biol.">
        <title>Analysis of microsatellite markers in the genome of the plant pathogen Ceratocystis fimbriata.</title>
        <authorList>
            <person name="Simpson M.C."/>
            <person name="Wilken P.M."/>
            <person name="Coetzee M.P."/>
            <person name="Wingfield M.J."/>
            <person name="Wingfield B.D."/>
        </authorList>
    </citation>
    <scope>NUCLEOTIDE SEQUENCE [LARGE SCALE GENOMIC DNA]</scope>
    <source>
        <strain evidence="8 9">CBS 114723</strain>
    </source>
</reference>
<organism evidence="8 9">
    <name type="scientific">Ceratocystis fimbriata CBS 114723</name>
    <dbReference type="NCBI Taxonomy" id="1035309"/>
    <lineage>
        <taxon>Eukaryota</taxon>
        <taxon>Fungi</taxon>
        <taxon>Dikarya</taxon>
        <taxon>Ascomycota</taxon>
        <taxon>Pezizomycotina</taxon>
        <taxon>Sordariomycetes</taxon>
        <taxon>Hypocreomycetidae</taxon>
        <taxon>Microascales</taxon>
        <taxon>Ceratocystidaceae</taxon>
        <taxon>Ceratocystis</taxon>
    </lineage>
</organism>
<dbReference type="Gene3D" id="3.30.230.10">
    <property type="match status" value="1"/>
</dbReference>
<evidence type="ECO:0000256" key="2">
    <source>
        <dbReference type="ARBA" id="ARBA00022741"/>
    </source>
</evidence>
<comment type="function">
    <text evidence="6">Catalyzes the GTP-dependent ribosomal translocation step during translation elongation. During this step, the ribosome changes from the pre-translocational (PRE) to the post-translocational (POST) state as the newly formed A-site-bound peptidyl-tRNA and P-site-bound deacylated tRNA move to the P and E sites, respectively. Catalyzes the coordinated movement of the two tRNA molecules, the mRNA and conformational changes in the ribosome.</text>
</comment>
<dbReference type="SMART" id="SM00838">
    <property type="entry name" value="EFG_C"/>
    <property type="match status" value="1"/>
</dbReference>
<dbReference type="InterPro" id="IPR000640">
    <property type="entry name" value="EFG_V-like"/>
</dbReference>
<dbReference type="Gene3D" id="3.30.70.870">
    <property type="entry name" value="Elongation Factor G (Translational Gtpase), domain 3"/>
    <property type="match status" value="1"/>
</dbReference>
<dbReference type="InterPro" id="IPR000795">
    <property type="entry name" value="T_Tr_GTP-bd_dom"/>
</dbReference>
<dbReference type="PANTHER" id="PTHR43261">
    <property type="entry name" value="TRANSLATION ELONGATION FACTOR G-RELATED"/>
    <property type="match status" value="1"/>
</dbReference>
<comment type="caution">
    <text evidence="8">The sequence shown here is derived from an EMBL/GenBank/DDBJ whole genome shotgun (WGS) entry which is preliminary data.</text>
</comment>
<dbReference type="InterPro" id="IPR009000">
    <property type="entry name" value="Transl_B-barrel_sf"/>
</dbReference>
<reference evidence="8 9" key="2">
    <citation type="journal article" date="2013" name="IMA Fungus">
        <title>IMA Genome-F 1: Ceratocystis fimbriata: Draft nuclear genome sequence for the plant pathogen, Ceratocystis fimbriata.</title>
        <authorList>
            <person name="Wilken P.M."/>
            <person name="Steenkamp E.T."/>
            <person name="Wingfield M.J."/>
            <person name="de Beer Z.W."/>
            <person name="Wingfield B.D."/>
        </authorList>
    </citation>
    <scope>NUCLEOTIDE SEQUENCE [LARGE SCALE GENOMIC DNA]</scope>
    <source>
        <strain evidence="8 9">CBS 114723</strain>
    </source>
</reference>
<keyword evidence="3" id="KW-0648">Protein biosynthesis</keyword>
<evidence type="ECO:0000256" key="6">
    <source>
        <dbReference type="ARBA" id="ARBA00024731"/>
    </source>
</evidence>
<keyword evidence="9" id="KW-1185">Reference proteome</keyword>
<proteinExistence type="predicted"/>
<dbReference type="GO" id="GO:0003924">
    <property type="term" value="F:GTPase activity"/>
    <property type="evidence" value="ECO:0007669"/>
    <property type="project" value="InterPro"/>
</dbReference>
<accession>A0A2C5XET5</accession>
<sequence>MPSQVLAALRQSATSRIISQASLRSQAQFLSRLSVQQLRRHSAAPQPSPEAVSHIRNIGIIAHVDAGKTTTTELMLYCSGITRRVGRVDEGSTVTDFMELEKQKGITIQSAAITFKWPPLSPDQAARLSKASASEENKRERPLNHTINLIDTPGHQDFRFEVDRCMPILDGAVCIIDGVEGVEAHTERVWASANQFDIPRLVFINKLDREGASFRKSVRDIAGRLGAIPAVCQIPWYIKDKFVGVVDVIEQVAYRWVISNSSDRTKMFKQSIDSVEVEGIVEEVKRARENLINILADHHEANIDALMGDIDTISSSVIKKSLRYVVRHGKSGVVPVFAGASLRQVGVEPLLDAVVDYLPSPNERPETEVRNGAEILPLSRAVAATRMAPIVDSVSNVFKVMHHPKEGTLTFVRVYYGIIKGRCPQFNTHTQEHLRPKALVQIIADKVERITELHAGQIGVLKDIKGTRTGDTLITVKSGAPIHGPRRHIKVRPPDIPPAVAFIAIEPFGTLAADGVRTALTEMSREDPSLRWLHDEKTDQFILQGMGKLHLDITVHEMKRRYNVNASFGQVSVEYKETVDDPLGDKRVTYNKPLAGKEGCVSVSVNIEPLAFVPIHPPDSVSRNGNIYHVKFAQDNPYEMQPTRTLVEELTKQMINGAYAGMARGPKRGSPMHACMVTVSLRQGDPQTSSHGHFAAAARLAVQESLREANARNQVSILEPIMKVVIVCPQSAAGQVQHDITSAAGGVVLDVTDVSENYEGASGEFTDLSKVYAPPDPYETVTTMKEKTTTRRVQIIAKVPYQAIMEYDEHLRSRTGGRHSITMDFDCLDRVSAHREKSLSA</sequence>
<dbReference type="SUPFAM" id="SSF52540">
    <property type="entry name" value="P-loop containing nucleoside triphosphate hydrolases"/>
    <property type="match status" value="1"/>
</dbReference>
<dbReference type="PROSITE" id="PS00301">
    <property type="entry name" value="G_TR_1"/>
    <property type="match status" value="1"/>
</dbReference>
<dbReference type="OrthoDB" id="198619at2759"/>
<evidence type="ECO:0000313" key="8">
    <source>
        <dbReference type="EMBL" id="PHH55307.1"/>
    </source>
</evidence>
<dbReference type="PRINTS" id="PR00315">
    <property type="entry name" value="ELONGATNFCT"/>
</dbReference>
<keyword evidence="5" id="KW-0342">GTP-binding</keyword>
<evidence type="ECO:0000256" key="4">
    <source>
        <dbReference type="ARBA" id="ARBA00023128"/>
    </source>
</evidence>
<dbReference type="Pfam" id="PF14492">
    <property type="entry name" value="EFG_III"/>
    <property type="match status" value="1"/>
</dbReference>
<dbReference type="GO" id="GO:0005759">
    <property type="term" value="C:mitochondrial matrix"/>
    <property type="evidence" value="ECO:0007669"/>
    <property type="project" value="UniProtKB-ARBA"/>
</dbReference>
<dbReference type="InterPro" id="IPR005225">
    <property type="entry name" value="Small_GTP-bd"/>
</dbReference>
<dbReference type="InterPro" id="IPR020568">
    <property type="entry name" value="Ribosomal_Su5_D2-typ_SF"/>
</dbReference>
<dbReference type="SUPFAM" id="SSF50447">
    <property type="entry name" value="Translation proteins"/>
    <property type="match status" value="1"/>
</dbReference>
<evidence type="ECO:0000313" key="9">
    <source>
        <dbReference type="Proteomes" id="UP000222788"/>
    </source>
</evidence>
<evidence type="ECO:0000256" key="3">
    <source>
        <dbReference type="ARBA" id="ARBA00022917"/>
    </source>
</evidence>